<dbReference type="PROSITE" id="PS51664">
    <property type="entry name" value="YCAO"/>
    <property type="match status" value="1"/>
</dbReference>
<dbReference type="NCBIfam" id="TIGR00702">
    <property type="entry name" value="YcaO-type kinase domain"/>
    <property type="match status" value="1"/>
</dbReference>
<evidence type="ECO:0000259" key="2">
    <source>
        <dbReference type="PROSITE" id="PS51664"/>
    </source>
</evidence>
<dbReference type="Pfam" id="PF07812">
    <property type="entry name" value="TfuA"/>
    <property type="match status" value="1"/>
</dbReference>
<dbReference type="PANTHER" id="PTHR37809:SF1">
    <property type="entry name" value="RIBOSOMAL PROTEIN S12 METHYLTHIOTRANSFERASE ACCESSORY FACTOR YCAO"/>
    <property type="match status" value="1"/>
</dbReference>
<reference evidence="3" key="1">
    <citation type="submission" date="2020-02" db="EMBL/GenBank/DDBJ databases">
        <authorList>
            <person name="Meier V. D."/>
        </authorList>
    </citation>
    <scope>NUCLEOTIDE SEQUENCE</scope>
    <source>
        <strain evidence="3">AVDCRST_MAG41</strain>
    </source>
</reference>
<dbReference type="Gene3D" id="3.30.1330.230">
    <property type="match status" value="1"/>
</dbReference>
<dbReference type="Pfam" id="PF02624">
    <property type="entry name" value="YcaO"/>
    <property type="match status" value="1"/>
</dbReference>
<dbReference type="AlphaFoldDB" id="A0A6J4JWL5"/>
<organism evidence="3">
    <name type="scientific">uncultured Mycobacteriales bacterium</name>
    <dbReference type="NCBI Taxonomy" id="581187"/>
    <lineage>
        <taxon>Bacteria</taxon>
        <taxon>Bacillati</taxon>
        <taxon>Actinomycetota</taxon>
        <taxon>Actinomycetes</taxon>
        <taxon>Mycobacteriales</taxon>
        <taxon>environmental samples</taxon>
    </lineage>
</organism>
<feature type="region of interest" description="Disordered" evidence="1">
    <location>
        <begin position="207"/>
        <end position="240"/>
    </location>
</feature>
<dbReference type="InterPro" id="IPR012924">
    <property type="entry name" value="TfuA_core"/>
</dbReference>
<name>A0A6J4JWL5_9ACTN</name>
<proteinExistence type="predicted"/>
<dbReference type="EMBL" id="CADCTP010000409">
    <property type="protein sequence ID" value="CAA9289547.1"/>
    <property type="molecule type" value="Genomic_DNA"/>
</dbReference>
<gene>
    <name evidence="3" type="ORF">AVDCRST_MAG41-4303</name>
</gene>
<protein>
    <recommendedName>
        <fullName evidence="2">YcaO domain-containing protein</fullName>
    </recommendedName>
</protein>
<dbReference type="PANTHER" id="PTHR37809">
    <property type="entry name" value="RIBOSOMAL PROTEIN S12 METHYLTHIOTRANSFERASE ACCESSORY FACTOR YCAO"/>
    <property type="match status" value="1"/>
</dbReference>
<evidence type="ECO:0000313" key="3">
    <source>
        <dbReference type="EMBL" id="CAA9289547.1"/>
    </source>
</evidence>
<dbReference type="InterPro" id="IPR003776">
    <property type="entry name" value="YcaO-like_dom"/>
</dbReference>
<accession>A0A6J4JWL5</accession>
<sequence>MSAPAARPVVFLGPSLPRAAARTILDADYRPPVRRGDLADLPAGTVVALVDGVFDQELAVSPREVRQAVEDGLVVFGGASMGALRAAEVPGVVGVGRVHAWYRDGVISRDDEVALLFDPETFDALTVPTVNVRFAVERLARPGTIDRDVADRLLRAAVELPYRARTYRAVLRRAGLDHRRDRDDLVRMLAATDLKRADAQAVLEAVDRHRRGRPPVDPAGRVPVPDRAGDRPAAPPSGRARDEVLIWESGDRVGHDDLLAFLCFTGRLERYAGRALLRAGQPPAPAVQDVPPHAAQAVLAEAARRWGWVSPEEAVVTVHDLGLDLASLDRQCVGAARVDAGLAAALRARPPAVRRAVLAELFLDDLALKREAMRLGSLRWLADRGTGTPAEEHRAAVAVLCRANRVLDLASARARWAELGWARVSEQDAFLELVARARAAARHLSAGWAAGAARAAAPLPARLVPHSPKPPGEPRFATTTALAAEHAGRLGELIGVTRVGLIGELADLGGIQVAQAARPAGEWSSSYGSGKSTSAAGAIAGSVLEELEKWAQERFDPPERELVSAAYAEVATDGRFVAPDSLDLPYDSPYEAGRPLSWCPCVDLLSGGAAYLPVDVVRMRRGVHDICYSSRGSRKQLATNGLGAGFSMAEAALHATCEYIERHAQRMAELRLVNPGGLGPAPGRFVDVDAASPRLRRIARQLCGGQDGTVRVLDITGELAVPTFLAVLVRDRRRADGYGTHPDPRVAVEMALLEAAQTVASAVAGGREDLTVRARSLGRHERPRPTSPQDAWFWTDPDVDLRPLAERAGHRGADVRDDLTWVLARLRDAGVPRVLLVDLTAPGMAPAHVVRVVVPGLETNNPFHTGPRARLALLPDLLPRVTAVDRGADR</sequence>
<feature type="domain" description="YcaO" evidence="2">
    <location>
        <begin position="530"/>
        <end position="890"/>
    </location>
</feature>
<evidence type="ECO:0000256" key="1">
    <source>
        <dbReference type="SAM" id="MobiDB-lite"/>
    </source>
</evidence>